<dbReference type="SUPFAM" id="SSF49879">
    <property type="entry name" value="SMAD/FHA domain"/>
    <property type="match status" value="2"/>
</dbReference>
<feature type="region of interest" description="Disordered" evidence="1">
    <location>
        <begin position="240"/>
        <end position="306"/>
    </location>
</feature>
<dbReference type="PANTHER" id="PTHR46573">
    <property type="entry name" value="WD REPEAT, SAM AND U-BOX DOMAIN-CONTAINING PROTEIN 1"/>
    <property type="match status" value="1"/>
</dbReference>
<dbReference type="InterPro" id="IPR003613">
    <property type="entry name" value="Ubox_domain"/>
</dbReference>
<feature type="domain" description="FHA" evidence="2">
    <location>
        <begin position="341"/>
        <end position="409"/>
    </location>
</feature>
<organism evidence="4 5">
    <name type="scientific">Tetraparma gracilis</name>
    <dbReference type="NCBI Taxonomy" id="2962635"/>
    <lineage>
        <taxon>Eukaryota</taxon>
        <taxon>Sar</taxon>
        <taxon>Stramenopiles</taxon>
        <taxon>Ochrophyta</taxon>
        <taxon>Bolidophyceae</taxon>
        <taxon>Parmales</taxon>
        <taxon>Triparmaceae</taxon>
        <taxon>Tetraparma</taxon>
    </lineage>
</organism>
<evidence type="ECO:0000259" key="3">
    <source>
        <dbReference type="PROSITE" id="PS51698"/>
    </source>
</evidence>
<keyword evidence="5" id="KW-1185">Reference proteome</keyword>
<proteinExistence type="predicted"/>
<feature type="compositionally biased region" description="Basic and acidic residues" evidence="1">
    <location>
        <begin position="460"/>
        <end position="495"/>
    </location>
</feature>
<reference evidence="4 5" key="1">
    <citation type="journal article" date="2023" name="Commun. Biol.">
        <title>Genome analysis of Parmales, the sister group of diatoms, reveals the evolutionary specialization of diatoms from phago-mixotrophs to photoautotrophs.</title>
        <authorList>
            <person name="Ban H."/>
            <person name="Sato S."/>
            <person name="Yoshikawa S."/>
            <person name="Yamada K."/>
            <person name="Nakamura Y."/>
            <person name="Ichinomiya M."/>
            <person name="Sato N."/>
            <person name="Blanc-Mathieu R."/>
            <person name="Endo H."/>
            <person name="Kuwata A."/>
            <person name="Ogata H."/>
        </authorList>
    </citation>
    <scope>NUCLEOTIDE SEQUENCE [LARGE SCALE GENOMIC DNA]</scope>
</reference>
<dbReference type="CDD" id="cd16655">
    <property type="entry name" value="RING-Ubox_WDSUB1-like"/>
    <property type="match status" value="1"/>
</dbReference>
<dbReference type="InterPro" id="IPR008984">
    <property type="entry name" value="SMAD_FHA_dom_sf"/>
</dbReference>
<dbReference type="Gene3D" id="2.60.200.20">
    <property type="match status" value="2"/>
</dbReference>
<dbReference type="InterPro" id="IPR052085">
    <property type="entry name" value="WD-SAM-U-box"/>
</dbReference>
<feature type="domain" description="U-box" evidence="3">
    <location>
        <begin position="34"/>
        <end position="107"/>
    </location>
</feature>
<evidence type="ECO:0000256" key="1">
    <source>
        <dbReference type="SAM" id="MobiDB-lite"/>
    </source>
</evidence>
<comment type="caution">
    <text evidence="4">The sequence shown here is derived from an EMBL/GenBank/DDBJ whole genome shotgun (WGS) entry which is preliminary data.</text>
</comment>
<dbReference type="InterPro" id="IPR000253">
    <property type="entry name" value="FHA_dom"/>
</dbReference>
<gene>
    <name evidence="4" type="ORF">TeGR_g15242</name>
</gene>
<feature type="domain" description="FHA" evidence="2">
    <location>
        <begin position="161"/>
        <end position="215"/>
    </location>
</feature>
<evidence type="ECO:0000259" key="2">
    <source>
        <dbReference type="PROSITE" id="PS50006"/>
    </source>
</evidence>
<dbReference type="SMART" id="SM00504">
    <property type="entry name" value="Ubox"/>
    <property type="match status" value="1"/>
</dbReference>
<dbReference type="Proteomes" id="UP001165060">
    <property type="component" value="Unassembled WGS sequence"/>
</dbReference>
<evidence type="ECO:0008006" key="6">
    <source>
        <dbReference type="Google" id="ProtNLM"/>
    </source>
</evidence>
<dbReference type="CDD" id="cd00060">
    <property type="entry name" value="FHA"/>
    <property type="match status" value="2"/>
</dbReference>
<dbReference type="PANTHER" id="PTHR46573:SF1">
    <property type="entry name" value="WD REPEAT, SAM AND U-BOX DOMAIN-CONTAINING PROTEIN 1"/>
    <property type="match status" value="1"/>
</dbReference>
<dbReference type="EMBL" id="BRYB01001925">
    <property type="protein sequence ID" value="GMI36475.1"/>
    <property type="molecule type" value="Genomic_DNA"/>
</dbReference>
<feature type="compositionally biased region" description="Low complexity" evidence="1">
    <location>
        <begin position="253"/>
        <end position="263"/>
    </location>
</feature>
<dbReference type="SUPFAM" id="SSF57850">
    <property type="entry name" value="RING/U-box"/>
    <property type="match status" value="1"/>
</dbReference>
<feature type="region of interest" description="Disordered" evidence="1">
    <location>
        <begin position="446"/>
        <end position="495"/>
    </location>
</feature>
<dbReference type="SMART" id="SM00240">
    <property type="entry name" value="FHA"/>
    <property type="match status" value="2"/>
</dbReference>
<dbReference type="InterPro" id="IPR013083">
    <property type="entry name" value="Znf_RING/FYVE/PHD"/>
</dbReference>
<dbReference type="PROSITE" id="PS51698">
    <property type="entry name" value="U_BOX"/>
    <property type="match status" value="1"/>
</dbReference>
<evidence type="ECO:0000313" key="4">
    <source>
        <dbReference type="EMBL" id="GMI36475.1"/>
    </source>
</evidence>
<feature type="compositionally biased region" description="Pro residues" evidence="1">
    <location>
        <begin position="1"/>
        <end position="24"/>
    </location>
</feature>
<feature type="region of interest" description="Disordered" evidence="1">
    <location>
        <begin position="1"/>
        <end position="25"/>
    </location>
</feature>
<dbReference type="PROSITE" id="PS50006">
    <property type="entry name" value="FHA_DOMAIN"/>
    <property type="match status" value="2"/>
</dbReference>
<dbReference type="Pfam" id="PF00498">
    <property type="entry name" value="FHA"/>
    <property type="match status" value="2"/>
</dbReference>
<accession>A0ABQ6N0H7</accession>
<protein>
    <recommendedName>
        <fullName evidence="6">FHA domain-containing protein</fullName>
    </recommendedName>
</protein>
<name>A0ABQ6N0H7_9STRA</name>
<dbReference type="Pfam" id="PF04564">
    <property type="entry name" value="U-box"/>
    <property type="match status" value="1"/>
</dbReference>
<evidence type="ECO:0000313" key="5">
    <source>
        <dbReference type="Proteomes" id="UP001165060"/>
    </source>
</evidence>
<sequence length="495" mass="52473">MSFPASAPPPPSGSAPPPGPPPASEPLLVPLGYRLRDEFCCPITRELMCDPVIASDGHTYDRAAIERWLRSHQTSPKTAEVMQSLDLIPNHNLKRLVGDMLKEGGAGLYCRDEDYDPEKHPPGGPQSRVALVREPALKFSCLGPAESSWNGRSFRAGTGGVVGGRRRPEGGGEFVQFTDATVSRSHFSVTHHPSPSAAAGEYRIQDLGSAGGTFVRITPEHPREIRAGDMFMLGKHQLEVFDPSAPSKPPPSSAAANDANNAESDSELELDMKDLSLSSPSPPAPASASSSTPAPPPPAASSAPLNPFAHLSTPPVLGLRCFAPEGTPLQGRCFPIHPGSSSLGRKQSNDVSFSQDVTGSGDVVGLDSSISGCHAHIVVGEDGKATLRDGEAGSGKASTNGTWLRLSAMHRTSEPHAIRPNCEVLVGTVRFRVSGEEHVVERDVKGEAPPIAGDMAGAGGERRRRPELERRPTELDRLREEEKVVERGEGGESKA</sequence>
<dbReference type="Gene3D" id="3.30.40.10">
    <property type="entry name" value="Zinc/RING finger domain, C3HC4 (zinc finger)"/>
    <property type="match status" value="1"/>
</dbReference>